<organism evidence="1">
    <name type="scientific">Xanthomonas oryzae pv. oryzae</name>
    <dbReference type="NCBI Taxonomy" id="64187"/>
    <lineage>
        <taxon>Bacteria</taxon>
        <taxon>Pseudomonadati</taxon>
        <taxon>Pseudomonadota</taxon>
        <taxon>Gammaproteobacteria</taxon>
        <taxon>Lysobacterales</taxon>
        <taxon>Lysobacteraceae</taxon>
        <taxon>Xanthomonas</taxon>
    </lineage>
</organism>
<name>A0A854DI21_XANOO</name>
<proteinExistence type="predicted"/>
<dbReference type="RefSeq" id="WP_011260324.1">
    <property type="nucleotide sequence ID" value="NZ_QNJS01000432.1"/>
</dbReference>
<protein>
    <submittedName>
        <fullName evidence="1">Uncharacterized protein</fullName>
    </submittedName>
</protein>
<reference evidence="1" key="1">
    <citation type="submission" date="2015-01" db="EMBL/GenBank/DDBJ databases">
        <title>Population genomics of rice bacterial leaf blight strains from India.</title>
        <authorList>
            <person name="Midha S."/>
            <person name="Anil M.G."/>
            <person name="Mishra D."/>
            <person name="Brahma K."/>
            <person name="Laha G.S."/>
            <person name="Sundaram R.M."/>
            <person name="Sonti R.V."/>
            <person name="Patil P.B."/>
        </authorList>
    </citation>
    <scope>NUCLEOTIDE SEQUENCE</scope>
    <source>
        <strain evidence="1">BXO512</strain>
    </source>
</reference>
<evidence type="ECO:0000313" key="1">
    <source>
        <dbReference type="EMBL" id="OLG88904.1"/>
    </source>
</evidence>
<dbReference type="AlphaFoldDB" id="A0A854DI21"/>
<dbReference type="EMBL" id="JXEA01000200">
    <property type="protein sequence ID" value="OLG88904.1"/>
    <property type="molecule type" value="Genomic_DNA"/>
</dbReference>
<accession>A0A854DI21</accession>
<sequence length="102" mass="11254">MHASIDDISVLPVSPLLARLRAAAPSLQRRVPLQADASRWHALRIGARTYLAALPITFTPYASVRPCAVRCGFCSENLRQHGSMAAVVRQRRCDLGLRMSSR</sequence>
<gene>
    <name evidence="1" type="ORF">BXO512_15100</name>
</gene>
<comment type="caution">
    <text evidence="1">The sequence shown here is derived from an EMBL/GenBank/DDBJ whole genome shotgun (WGS) entry which is preliminary data.</text>
</comment>